<dbReference type="AlphaFoldDB" id="A0A3M2LPN5"/>
<keyword evidence="4" id="KW-1185">Reference proteome</keyword>
<evidence type="ECO:0000259" key="2">
    <source>
        <dbReference type="PROSITE" id="PS50943"/>
    </source>
</evidence>
<dbReference type="PROSITE" id="PS50943">
    <property type="entry name" value="HTH_CROC1"/>
    <property type="match status" value="1"/>
</dbReference>
<dbReference type="SUPFAM" id="SSF47413">
    <property type="entry name" value="lambda repressor-like DNA-binding domains"/>
    <property type="match status" value="1"/>
</dbReference>
<accession>A0A3M2LPN5</accession>
<dbReference type="InterPro" id="IPR001387">
    <property type="entry name" value="Cro/C1-type_HTH"/>
</dbReference>
<dbReference type="Proteomes" id="UP000282674">
    <property type="component" value="Unassembled WGS sequence"/>
</dbReference>
<dbReference type="SMART" id="SM00530">
    <property type="entry name" value="HTH_XRE"/>
    <property type="match status" value="1"/>
</dbReference>
<evidence type="ECO:0000256" key="1">
    <source>
        <dbReference type="SAM" id="MobiDB-lite"/>
    </source>
</evidence>
<dbReference type="Gene3D" id="1.10.260.40">
    <property type="entry name" value="lambda repressor-like DNA-binding domains"/>
    <property type="match status" value="1"/>
</dbReference>
<evidence type="ECO:0000313" key="4">
    <source>
        <dbReference type="Proteomes" id="UP000282674"/>
    </source>
</evidence>
<feature type="domain" description="HTH cro/C1-type" evidence="2">
    <location>
        <begin position="27"/>
        <end position="82"/>
    </location>
</feature>
<dbReference type="InterPro" id="IPR010982">
    <property type="entry name" value="Lambda_DNA-bd_dom_sf"/>
</dbReference>
<evidence type="ECO:0000313" key="3">
    <source>
        <dbReference type="EMBL" id="RMI39292.1"/>
    </source>
</evidence>
<dbReference type="Pfam" id="PF13560">
    <property type="entry name" value="HTH_31"/>
    <property type="match status" value="1"/>
</dbReference>
<name>A0A3M2LPN5_9ACTN</name>
<reference evidence="3 4" key="1">
    <citation type="submission" date="2018-10" db="EMBL/GenBank/DDBJ databases">
        <title>Isolation from soil.</title>
        <authorList>
            <person name="Hu J."/>
        </authorList>
    </citation>
    <scope>NUCLEOTIDE SEQUENCE [LARGE SCALE GENOMIC DNA]</scope>
    <source>
        <strain evidence="3 4">NEAU-Ht49</strain>
    </source>
</reference>
<gene>
    <name evidence="3" type="ORF">EBO15_30030</name>
</gene>
<comment type="caution">
    <text evidence="3">The sequence shown here is derived from an EMBL/GenBank/DDBJ whole genome shotgun (WGS) entry which is preliminary data.</text>
</comment>
<dbReference type="GO" id="GO:0003677">
    <property type="term" value="F:DNA binding"/>
    <property type="evidence" value="ECO:0007669"/>
    <property type="project" value="InterPro"/>
</dbReference>
<protein>
    <submittedName>
        <fullName evidence="3">XRE family transcriptional regulator</fullName>
    </submittedName>
</protein>
<dbReference type="CDD" id="cd00093">
    <property type="entry name" value="HTH_XRE"/>
    <property type="match status" value="1"/>
</dbReference>
<organism evidence="3 4">
    <name type="scientific">Actinomadura harenae</name>
    <dbReference type="NCBI Taxonomy" id="2483351"/>
    <lineage>
        <taxon>Bacteria</taxon>
        <taxon>Bacillati</taxon>
        <taxon>Actinomycetota</taxon>
        <taxon>Actinomycetes</taxon>
        <taxon>Streptosporangiales</taxon>
        <taxon>Thermomonosporaceae</taxon>
        <taxon>Actinomadura</taxon>
    </lineage>
</organism>
<proteinExistence type="predicted"/>
<sequence>MVDPRDPVWATPTLREAIAHQQYGRVVRILRQAEGLTLAELGRRCGYSGSRLSRLERDHAPLTDVGLLRTFATALHVSPAVFGLLPASEEPADAGKDIRRPSGPTVVPGTAEAEEDPVRRRELLAVSASMAGAAALGLPRRASAATPGSLDRILFSGVTSGEPVSLATLRDSVELARTKFEAAQYGELGQALPHLLAAATATRDHANIGDLAQANGLLADAYLTTAALMIKRSDDLASWTAADRAFQAAMISGDPLAVADARRAQAVVLRRTGRRTQARDMVLDAARSIEPDGHASDEQLSVYGNLLQVAAYTAAVDEQRHTAHEYIGEAARIARRLGHDANLRHTAFGPSNVTGYQVSIAQVLGDSGAAIEHARALQGVPLPTRERRGRLGVDVASAYHQWGRMEDCYRTLRSVERVAPDEVRYRPPVRRMVQDLLRADRGSLPGLRAFAGRVGVRA</sequence>
<dbReference type="EMBL" id="RFFG01000070">
    <property type="protein sequence ID" value="RMI39292.1"/>
    <property type="molecule type" value="Genomic_DNA"/>
</dbReference>
<feature type="region of interest" description="Disordered" evidence="1">
    <location>
        <begin position="91"/>
        <end position="114"/>
    </location>
</feature>